<organism evidence="17 18">
    <name type="scientific">Aquirufa rosea</name>
    <dbReference type="NCBI Taxonomy" id="2509241"/>
    <lineage>
        <taxon>Bacteria</taxon>
        <taxon>Pseudomonadati</taxon>
        <taxon>Bacteroidota</taxon>
        <taxon>Cytophagia</taxon>
        <taxon>Cytophagales</taxon>
        <taxon>Flectobacillaceae</taxon>
        <taxon>Aquirufa</taxon>
    </lineage>
</organism>
<evidence type="ECO:0000256" key="11">
    <source>
        <dbReference type="ARBA" id="ARBA00022840"/>
    </source>
</evidence>
<evidence type="ECO:0000313" key="17">
    <source>
        <dbReference type="EMBL" id="RXK46788.1"/>
    </source>
</evidence>
<keyword evidence="18" id="KW-1185">Reference proteome</keyword>
<feature type="binding site" evidence="16">
    <location>
        <position position="119"/>
    </location>
    <ligand>
        <name>ATP</name>
        <dbReference type="ChEBI" id="CHEBI:30616"/>
    </ligand>
</feature>
<evidence type="ECO:0000256" key="1">
    <source>
        <dbReference type="ARBA" id="ARBA00001206"/>
    </source>
</evidence>
<evidence type="ECO:0000256" key="12">
    <source>
        <dbReference type="ARBA" id="ARBA00022958"/>
    </source>
</evidence>
<dbReference type="PANTHER" id="PTHR34265">
    <property type="entry name" value="TYPE III PANTOTHENATE KINASE"/>
    <property type="match status" value="1"/>
</dbReference>
<dbReference type="HAMAP" id="MF_01274">
    <property type="entry name" value="Pantothen_kinase_3"/>
    <property type="match status" value="1"/>
</dbReference>
<dbReference type="OrthoDB" id="9804707at2"/>
<feature type="binding site" evidence="16">
    <location>
        <begin position="93"/>
        <end position="96"/>
    </location>
    <ligand>
        <name>substrate</name>
    </ligand>
</feature>
<evidence type="ECO:0000256" key="15">
    <source>
        <dbReference type="ARBA" id="ARBA00040883"/>
    </source>
</evidence>
<comment type="caution">
    <text evidence="16">Lacks conserved residue(s) required for the propagation of feature annotation.</text>
</comment>
<keyword evidence="9 16" id="KW-0547">Nucleotide-binding</keyword>
<gene>
    <name evidence="16" type="primary">coaX</name>
    <name evidence="17" type="ORF">ESB04_11515</name>
</gene>
<comment type="pathway">
    <text evidence="4 16">Cofactor biosynthesis; coenzyme A biosynthesis; CoA from (R)-pantothenate: step 1/5.</text>
</comment>
<evidence type="ECO:0000256" key="8">
    <source>
        <dbReference type="ARBA" id="ARBA00022679"/>
    </source>
</evidence>
<comment type="cofactor">
    <cofactor evidence="2">
        <name>K(+)</name>
        <dbReference type="ChEBI" id="CHEBI:29103"/>
    </cofactor>
</comment>
<keyword evidence="7 16" id="KW-0963">Cytoplasm</keyword>
<evidence type="ECO:0000256" key="5">
    <source>
        <dbReference type="ARBA" id="ARBA00011738"/>
    </source>
</evidence>
<comment type="function">
    <text evidence="16">Catalyzes the phosphorylation of pantothenate (Pan), the first step in CoA biosynthesis.</text>
</comment>
<dbReference type="Gene3D" id="3.30.420.40">
    <property type="match status" value="2"/>
</dbReference>
<evidence type="ECO:0000256" key="6">
    <source>
        <dbReference type="ARBA" id="ARBA00012102"/>
    </source>
</evidence>
<evidence type="ECO:0000256" key="2">
    <source>
        <dbReference type="ARBA" id="ARBA00001958"/>
    </source>
</evidence>
<dbReference type="GO" id="GO:0004594">
    <property type="term" value="F:pantothenate kinase activity"/>
    <property type="evidence" value="ECO:0007669"/>
    <property type="project" value="UniProtKB-UniRule"/>
</dbReference>
<keyword evidence="8 16" id="KW-0808">Transferase</keyword>
<dbReference type="EMBL" id="SDHY01000008">
    <property type="protein sequence ID" value="RXK46788.1"/>
    <property type="molecule type" value="Genomic_DNA"/>
</dbReference>
<dbReference type="GO" id="GO:0015937">
    <property type="term" value="P:coenzyme A biosynthetic process"/>
    <property type="evidence" value="ECO:0007669"/>
    <property type="project" value="UniProtKB-UniRule"/>
</dbReference>
<keyword evidence="12 16" id="KW-0630">Potassium</keyword>
<comment type="catalytic activity">
    <reaction evidence="1 16">
        <text>(R)-pantothenate + ATP = (R)-4'-phosphopantothenate + ADP + H(+)</text>
        <dbReference type="Rhea" id="RHEA:16373"/>
        <dbReference type="ChEBI" id="CHEBI:10986"/>
        <dbReference type="ChEBI" id="CHEBI:15378"/>
        <dbReference type="ChEBI" id="CHEBI:29032"/>
        <dbReference type="ChEBI" id="CHEBI:30616"/>
        <dbReference type="ChEBI" id="CHEBI:456216"/>
        <dbReference type="EC" id="2.7.1.33"/>
    </reaction>
</comment>
<evidence type="ECO:0000256" key="4">
    <source>
        <dbReference type="ARBA" id="ARBA00005225"/>
    </source>
</evidence>
<comment type="subcellular location">
    <subcellularLocation>
        <location evidence="3 16">Cytoplasm</location>
    </subcellularLocation>
</comment>
<keyword evidence="11 16" id="KW-0067">ATP-binding</keyword>
<comment type="caution">
    <text evidence="17">The sequence shown here is derived from an EMBL/GenBank/DDBJ whole genome shotgun (WGS) entry which is preliminary data.</text>
</comment>
<evidence type="ECO:0000256" key="16">
    <source>
        <dbReference type="HAMAP-Rule" id="MF_01274"/>
    </source>
</evidence>
<evidence type="ECO:0000313" key="18">
    <source>
        <dbReference type="Proteomes" id="UP000289455"/>
    </source>
</evidence>
<dbReference type="RefSeq" id="WP_129027900.1">
    <property type="nucleotide sequence ID" value="NZ_SDHY01000008.1"/>
</dbReference>
<keyword evidence="10 16" id="KW-0418">Kinase</keyword>
<dbReference type="GO" id="GO:0005524">
    <property type="term" value="F:ATP binding"/>
    <property type="evidence" value="ECO:0007669"/>
    <property type="project" value="UniProtKB-UniRule"/>
</dbReference>
<name>A0A4Q1BX65_9BACT</name>
<dbReference type="AlphaFoldDB" id="A0A4Q1BX65"/>
<dbReference type="NCBIfam" id="TIGR00671">
    <property type="entry name" value="baf"/>
    <property type="match status" value="1"/>
</dbReference>
<evidence type="ECO:0000256" key="13">
    <source>
        <dbReference type="ARBA" id="ARBA00022993"/>
    </source>
</evidence>
<protein>
    <recommendedName>
        <fullName evidence="15 16">Type III pantothenate kinase</fullName>
        <ecNumber evidence="6 16">2.7.1.33</ecNumber>
    </recommendedName>
    <alternativeName>
        <fullName evidence="16">PanK-III</fullName>
    </alternativeName>
    <alternativeName>
        <fullName evidence="16">Pantothenic acid kinase</fullName>
    </alternativeName>
</protein>
<comment type="similarity">
    <text evidence="14 16">Belongs to the type III pantothenate kinase family.</text>
</comment>
<dbReference type="InterPro" id="IPR043129">
    <property type="entry name" value="ATPase_NBD"/>
</dbReference>
<evidence type="ECO:0000256" key="14">
    <source>
        <dbReference type="ARBA" id="ARBA00038036"/>
    </source>
</evidence>
<evidence type="ECO:0000256" key="7">
    <source>
        <dbReference type="ARBA" id="ARBA00022490"/>
    </source>
</evidence>
<evidence type="ECO:0000256" key="10">
    <source>
        <dbReference type="ARBA" id="ARBA00022777"/>
    </source>
</evidence>
<evidence type="ECO:0000256" key="9">
    <source>
        <dbReference type="ARBA" id="ARBA00022741"/>
    </source>
</evidence>
<accession>A0A4Q1BX65</accession>
<reference evidence="17 18" key="1">
    <citation type="submission" date="2019-01" db="EMBL/GenBank/DDBJ databases">
        <title>Cytophagaceae bacterium strain CAR-16.</title>
        <authorList>
            <person name="Chen W.-M."/>
        </authorList>
    </citation>
    <scope>NUCLEOTIDE SEQUENCE [LARGE SCALE GENOMIC DNA]</scope>
    <source>
        <strain evidence="17 18">CAR-16</strain>
    </source>
</reference>
<feature type="binding site" evidence="16">
    <location>
        <begin position="7"/>
        <end position="14"/>
    </location>
    <ligand>
        <name>ATP</name>
        <dbReference type="ChEBI" id="CHEBI:30616"/>
    </ligand>
</feature>
<feature type="active site" description="Proton acceptor" evidence="16">
    <location>
        <position position="95"/>
    </location>
</feature>
<dbReference type="Pfam" id="PF03309">
    <property type="entry name" value="Pan_kinase"/>
    <property type="match status" value="1"/>
</dbReference>
<dbReference type="SUPFAM" id="SSF53067">
    <property type="entry name" value="Actin-like ATPase domain"/>
    <property type="match status" value="2"/>
</dbReference>
<dbReference type="InterPro" id="IPR004619">
    <property type="entry name" value="Type_III_PanK"/>
</dbReference>
<feature type="binding site" evidence="16">
    <location>
        <position position="170"/>
    </location>
    <ligand>
        <name>substrate</name>
    </ligand>
</feature>
<dbReference type="PANTHER" id="PTHR34265:SF1">
    <property type="entry name" value="TYPE III PANTOTHENATE KINASE"/>
    <property type="match status" value="1"/>
</dbReference>
<evidence type="ECO:0000256" key="3">
    <source>
        <dbReference type="ARBA" id="ARBA00004496"/>
    </source>
</evidence>
<comment type="cofactor">
    <cofactor evidence="16">
        <name>NH4(+)</name>
        <dbReference type="ChEBI" id="CHEBI:28938"/>
    </cofactor>
    <cofactor evidence="16">
        <name>K(+)</name>
        <dbReference type="ChEBI" id="CHEBI:29103"/>
    </cofactor>
    <text evidence="16">A monovalent cation. Ammonium or potassium.</text>
</comment>
<dbReference type="EC" id="2.7.1.33" evidence="6 16"/>
<comment type="subunit">
    <text evidence="5 16">Homodimer.</text>
</comment>
<keyword evidence="13 16" id="KW-0173">Coenzyme A biosynthesis</keyword>
<dbReference type="CDD" id="cd24015">
    <property type="entry name" value="ASKHA_NBD_PanK-III"/>
    <property type="match status" value="1"/>
</dbReference>
<dbReference type="GO" id="GO:0005737">
    <property type="term" value="C:cytoplasm"/>
    <property type="evidence" value="ECO:0007669"/>
    <property type="project" value="UniProtKB-SubCell"/>
</dbReference>
<dbReference type="Proteomes" id="UP000289455">
    <property type="component" value="Unassembled WGS sequence"/>
</dbReference>
<dbReference type="UniPathway" id="UPA00241">
    <property type="reaction ID" value="UER00352"/>
</dbReference>
<sequence length="242" mass="27086">MMVLCLDFGNSLMKYAWLDEARFLEGGTIENLNLQSVTKICKRHEIDSIILSSVIHVSEEIIRALNKWAPLHLLSTQSNTRIDYPLYDKSTLGVDRIALVEGAELLYPGNNHFSICLGTCITYNWVKDGKFKAGAISPGLMLRTKSMNNYTAHLPLITPQLDFPNLGQDTPSNLLAGTMHGMLLEIKGYINEIREKDPSISILICGGDAPYFLDKLKECAVQYEPHLIWKGLYALAKLNVKS</sequence>
<proteinExistence type="inferred from homology"/>